<dbReference type="PANTHER" id="PTHR43397">
    <property type="entry name" value="ERGOTHIONEINE BIOSYNTHESIS PROTEIN 1"/>
    <property type="match status" value="1"/>
</dbReference>
<reference evidence="5 6" key="1">
    <citation type="journal article" date="2014" name="Genome Biol. Evol.">
        <title>The secreted proteins of Achlya hypogyna and Thraustotheca clavata identify the ancestral oomycete secretome and reveal gene acquisitions by horizontal gene transfer.</title>
        <authorList>
            <person name="Misner I."/>
            <person name="Blouin N."/>
            <person name="Leonard G."/>
            <person name="Richards T.A."/>
            <person name="Lane C.E."/>
        </authorList>
    </citation>
    <scope>NUCLEOTIDE SEQUENCE [LARGE SCALE GENOMIC DNA]</scope>
    <source>
        <strain evidence="5 6">ATCC 48635</strain>
    </source>
</reference>
<evidence type="ECO:0008006" key="7">
    <source>
        <dbReference type="Google" id="ProtNLM"/>
    </source>
</evidence>
<proteinExistence type="predicted"/>
<evidence type="ECO:0000259" key="4">
    <source>
        <dbReference type="Pfam" id="PF10017"/>
    </source>
</evidence>
<dbReference type="InterPro" id="IPR005532">
    <property type="entry name" value="SUMF_dom"/>
</dbReference>
<dbReference type="InterPro" id="IPR019257">
    <property type="entry name" value="MeTrfase_dom"/>
</dbReference>
<dbReference type="EMBL" id="JNBR01000548">
    <property type="protein sequence ID" value="OQR91222.1"/>
    <property type="molecule type" value="Genomic_DNA"/>
</dbReference>
<keyword evidence="6" id="KW-1185">Reference proteome</keyword>
<dbReference type="PANTHER" id="PTHR43397:SF2">
    <property type="entry name" value="HISTIDINE-SPECIFIC METHYLTRANSFERASE SAM-DEPENDENT DOMAIN-CONTAINING PROTEIN"/>
    <property type="match status" value="1"/>
</dbReference>
<gene>
    <name evidence="5" type="ORF">ACHHYP_04867</name>
</gene>
<protein>
    <recommendedName>
        <fullName evidence="7">Sulfatase-modifying factor enzyme domain-containing protein</fullName>
    </recommendedName>
</protein>
<keyword evidence="1" id="KW-0489">Methyltransferase</keyword>
<evidence type="ECO:0000256" key="2">
    <source>
        <dbReference type="ARBA" id="ARBA00022679"/>
    </source>
</evidence>
<feature type="domain" description="Sulfatase-modifying factor enzyme-like" evidence="3">
    <location>
        <begin position="623"/>
        <end position="695"/>
    </location>
</feature>
<comment type="caution">
    <text evidence="5">The sequence shown here is derived from an EMBL/GenBank/DDBJ whole genome shotgun (WGS) entry which is preliminary data.</text>
</comment>
<evidence type="ECO:0000313" key="6">
    <source>
        <dbReference type="Proteomes" id="UP000243579"/>
    </source>
</evidence>
<name>A0A1V9YZV8_ACHHY</name>
<dbReference type="Pfam" id="PF10017">
    <property type="entry name" value="Methyltransf_33"/>
    <property type="match status" value="1"/>
</dbReference>
<dbReference type="GO" id="GO:0008168">
    <property type="term" value="F:methyltransferase activity"/>
    <property type="evidence" value="ECO:0007669"/>
    <property type="project" value="UniProtKB-KW"/>
</dbReference>
<feature type="domain" description="Histidine-specific methyltransferase SAM-dependent" evidence="4">
    <location>
        <begin position="71"/>
        <end position="193"/>
    </location>
</feature>
<dbReference type="GO" id="GO:0032259">
    <property type="term" value="P:methylation"/>
    <property type="evidence" value="ECO:0007669"/>
    <property type="project" value="UniProtKB-KW"/>
</dbReference>
<dbReference type="Gene3D" id="3.40.50.150">
    <property type="entry name" value="Vaccinia Virus protein VP39"/>
    <property type="match status" value="1"/>
</dbReference>
<dbReference type="Gene3D" id="3.90.1580.10">
    <property type="entry name" value="paralog of FGE (formylglycine-generating enzyme)"/>
    <property type="match status" value="1"/>
</dbReference>
<accession>A0A1V9YZV8</accession>
<dbReference type="Proteomes" id="UP000243579">
    <property type="component" value="Unassembled WGS sequence"/>
</dbReference>
<evidence type="ECO:0000313" key="5">
    <source>
        <dbReference type="EMBL" id="OQR91222.1"/>
    </source>
</evidence>
<dbReference type="OrthoDB" id="659at2759"/>
<dbReference type="SUPFAM" id="SSF56436">
    <property type="entry name" value="C-type lectin-like"/>
    <property type="match status" value="1"/>
</dbReference>
<dbReference type="InterPro" id="IPR029063">
    <property type="entry name" value="SAM-dependent_MTases_sf"/>
</dbReference>
<dbReference type="Pfam" id="PF03781">
    <property type="entry name" value="FGE-sulfatase"/>
    <property type="match status" value="2"/>
</dbReference>
<evidence type="ECO:0000259" key="3">
    <source>
        <dbReference type="Pfam" id="PF03781"/>
    </source>
</evidence>
<evidence type="ECO:0000256" key="1">
    <source>
        <dbReference type="ARBA" id="ARBA00022603"/>
    </source>
</evidence>
<organism evidence="5 6">
    <name type="scientific">Achlya hypogyna</name>
    <name type="common">Oomycete</name>
    <name type="synonym">Protoachlya hypogyna</name>
    <dbReference type="NCBI Taxonomy" id="1202772"/>
    <lineage>
        <taxon>Eukaryota</taxon>
        <taxon>Sar</taxon>
        <taxon>Stramenopiles</taxon>
        <taxon>Oomycota</taxon>
        <taxon>Saprolegniomycetes</taxon>
        <taxon>Saprolegniales</taxon>
        <taxon>Achlyaceae</taxon>
        <taxon>Achlya</taxon>
    </lineage>
</organism>
<keyword evidence="2" id="KW-0808">Transferase</keyword>
<sequence>MGLSTDVPRLRRASSVRAKEEIIDLHNLVPMSVKATHAAVPRAQVYQLPTSSLASNHILPSSATAFEGYAADMIADSLTQDAVLVELGVRSVASTTMLLQAAADCGGCGGYFAVADDAAAVEAFVNDLTSVSPSVVCNGVAGSIADAVELLPTTSRRIYVLSLAHLTPEEARDVLAPFAASYLQPDDVLLCTFPTVLVEPDAVVPVVQELLHPSGPLECHRAALQHAEHKSLFLRAQSLDPDVKDGWYLLDTLLAPSAITELLAPFYHAATYSNATSTTYLVQKPLATLTPPPLVDSGLKHAPSLEDLEKLWRSWDAGSTKAPRSAQAPKLEAWEALWAVWDVVTLEMLPRARLAEMIEHVHAVTAFVVAQLDQGLGDAAAAPVDDVGDVDGMVAFANGVRDRVRATYTANDVAPPLRRVLWMCYEYTALRLEALLSQAVQFEDLLPPPHLVRPRFSVPTEVPVVSFIPIPSGRVVLGHNDNEQVHEHPSIPFGWDNERPARAVELDDSILCEMQSRPVTVSEYAAFLRSAESHDGLLPASWTADGKSVKTVFGPVAVEVAANWPVFVSCDQASAYACHAGLRLPHESELVAMRLPGHGRNVGLTHWAPTPVASNAHGWVAENAWEWTCDTLAPHDGFIPSALHPSHTTDFFDGQHNVLVGASWATPASMADRRTLRTWHHRSSGLAFATFRCVKTTVPLS</sequence>
<dbReference type="InterPro" id="IPR051128">
    <property type="entry name" value="EgtD_Methyltrsf_superfamily"/>
</dbReference>
<dbReference type="InterPro" id="IPR016187">
    <property type="entry name" value="CTDL_fold"/>
</dbReference>
<dbReference type="STRING" id="1202772.A0A1V9YZV8"/>
<dbReference type="AlphaFoldDB" id="A0A1V9YZV8"/>
<dbReference type="InterPro" id="IPR042095">
    <property type="entry name" value="SUMF_sf"/>
</dbReference>
<feature type="domain" description="Sulfatase-modifying factor enzyme-like" evidence="3">
    <location>
        <begin position="466"/>
        <end position="593"/>
    </location>
</feature>